<feature type="transmembrane region" description="Helical" evidence="1">
    <location>
        <begin position="70"/>
        <end position="90"/>
    </location>
</feature>
<dbReference type="EMBL" id="FNTJ01000003">
    <property type="protein sequence ID" value="SED37456.1"/>
    <property type="molecule type" value="Genomic_DNA"/>
</dbReference>
<evidence type="ECO:0000256" key="1">
    <source>
        <dbReference type="SAM" id="Phobius"/>
    </source>
</evidence>
<dbReference type="PROSITE" id="PS51257">
    <property type="entry name" value="PROKAR_LIPOPROTEIN"/>
    <property type="match status" value="1"/>
</dbReference>
<reference evidence="3" key="1">
    <citation type="submission" date="2016-10" db="EMBL/GenBank/DDBJ databases">
        <authorList>
            <person name="Varghese N."/>
            <person name="Submissions S."/>
        </authorList>
    </citation>
    <scope>NUCLEOTIDE SEQUENCE [LARGE SCALE GENOMIC DNA]</scope>
    <source>
        <strain evidence="3">DSM 9751</strain>
    </source>
</reference>
<organism evidence="2 3">
    <name type="scientific">Pseudomonas saponiphila</name>
    <dbReference type="NCBI Taxonomy" id="556534"/>
    <lineage>
        <taxon>Bacteria</taxon>
        <taxon>Pseudomonadati</taxon>
        <taxon>Pseudomonadota</taxon>
        <taxon>Gammaproteobacteria</taxon>
        <taxon>Pseudomonadales</taxon>
        <taxon>Pseudomonadaceae</taxon>
        <taxon>Pseudomonas</taxon>
    </lineage>
</organism>
<evidence type="ECO:0000313" key="2">
    <source>
        <dbReference type="EMBL" id="SED37456.1"/>
    </source>
</evidence>
<keyword evidence="1" id="KW-1133">Transmembrane helix</keyword>
<keyword evidence="1" id="KW-0472">Membrane</keyword>
<dbReference type="RefSeq" id="WP_092320941.1">
    <property type="nucleotide sequence ID" value="NZ_FNTJ01000003.1"/>
</dbReference>
<keyword evidence="3" id="KW-1185">Reference proteome</keyword>
<protein>
    <submittedName>
        <fullName evidence="2">Uncharacterized protein</fullName>
    </submittedName>
</protein>
<proteinExistence type="predicted"/>
<accession>A0A1H5A4S4</accession>
<feature type="transmembrane region" description="Helical" evidence="1">
    <location>
        <begin position="40"/>
        <end position="58"/>
    </location>
</feature>
<feature type="transmembrane region" description="Helical" evidence="1">
    <location>
        <begin position="102"/>
        <end position="126"/>
    </location>
</feature>
<dbReference type="Proteomes" id="UP000198982">
    <property type="component" value="Unassembled WGS sequence"/>
</dbReference>
<keyword evidence="1" id="KW-0812">Transmembrane</keyword>
<sequence>MLRTILFTLGLIAVGSASVMACLFSMTFSGSIERGITDGMAFISLTLAMLTGFMSVLGEGESAPSPAWKRALSVMSGLLMAAVSIGLIQFATSYSGSIEDLIVNIAAGLALMFGLGAGISVGAGLLGSPVSLPATDEARFYPTPAPVAERLAKEPQALALSPADAA</sequence>
<evidence type="ECO:0000313" key="3">
    <source>
        <dbReference type="Proteomes" id="UP000198982"/>
    </source>
</evidence>
<gene>
    <name evidence="2" type="ORF">SAMN05216178_6990</name>
</gene>
<dbReference type="AlphaFoldDB" id="A0A1H5A4S4"/>
<name>A0A1H5A4S4_9PSED</name>